<name>A0A444Q6U4_9MICO</name>
<organism evidence="1 2">
    <name type="scientific">Labedella populi</name>
    <dbReference type="NCBI Taxonomy" id="2498850"/>
    <lineage>
        <taxon>Bacteria</taxon>
        <taxon>Bacillati</taxon>
        <taxon>Actinomycetota</taxon>
        <taxon>Actinomycetes</taxon>
        <taxon>Micrococcales</taxon>
        <taxon>Microbacteriaceae</taxon>
        <taxon>Labedella</taxon>
    </lineage>
</organism>
<accession>A0A444Q6U4</accession>
<dbReference type="EMBL" id="RZNC01000004">
    <property type="protein sequence ID" value="RWZ59635.1"/>
    <property type="molecule type" value="Genomic_DNA"/>
</dbReference>
<proteinExistence type="predicted"/>
<comment type="caution">
    <text evidence="1">The sequence shown here is derived from an EMBL/GenBank/DDBJ whole genome shotgun (WGS) entry which is preliminary data.</text>
</comment>
<sequence>MNEMWWRAVIEVTDDTGIARGWLVGSDYRGDVLPNVGDLVTLTGERLESNLDVLFGTPTLPVLRRHFHAEVERAGDRRRRVVFGARVESGLDDVSARDEWLEYSPSAERCVYGGCARDNKREADSALWSCITSGHNLCLSCDRPVRGSGYFCAYHDRSEFE</sequence>
<evidence type="ECO:0000313" key="2">
    <source>
        <dbReference type="Proteomes" id="UP000288603"/>
    </source>
</evidence>
<dbReference type="RefSeq" id="WP_128499467.1">
    <property type="nucleotide sequence ID" value="NZ_RZNC01000004.1"/>
</dbReference>
<dbReference type="Proteomes" id="UP000288603">
    <property type="component" value="Unassembled WGS sequence"/>
</dbReference>
<protein>
    <submittedName>
        <fullName evidence="1">Uncharacterized protein</fullName>
    </submittedName>
</protein>
<keyword evidence="2" id="KW-1185">Reference proteome</keyword>
<gene>
    <name evidence="1" type="ORF">ELQ92_12475</name>
</gene>
<evidence type="ECO:0000313" key="1">
    <source>
        <dbReference type="EMBL" id="RWZ59635.1"/>
    </source>
</evidence>
<reference evidence="1 2" key="1">
    <citation type="submission" date="2018-12" db="EMBL/GenBank/DDBJ databases">
        <authorList>
            <person name="Li F."/>
        </authorList>
    </citation>
    <scope>NUCLEOTIDE SEQUENCE [LARGE SCALE GENOMIC DNA]</scope>
    <source>
        <strain evidence="1 2">8H24J-4-2</strain>
    </source>
</reference>
<dbReference type="AlphaFoldDB" id="A0A444Q6U4"/>